<dbReference type="AlphaFoldDB" id="A0A7Y0L227"/>
<dbReference type="EMBL" id="JABBVZ010000009">
    <property type="protein sequence ID" value="NMP21592.1"/>
    <property type="molecule type" value="Genomic_DNA"/>
</dbReference>
<accession>A0A7Y0L227</accession>
<protein>
    <submittedName>
        <fullName evidence="1">Uncharacterized protein</fullName>
    </submittedName>
</protein>
<sequence>MKFRVYRGIRWWWALPVFLSAPLISQTLTSAFPLQIFFNVLWDVGLAVGVPRLWDWGHPLYLGIHEEGLTVGSVPYSVGDLESIYISNRAIMLRHNKRRWVRLYLVATRADRDRLPELVVWAQKQGVPAAIRTFARRQ</sequence>
<gene>
    <name evidence="1" type="ORF">HIJ39_04385</name>
</gene>
<proteinExistence type="predicted"/>
<dbReference type="RefSeq" id="WP_169097104.1">
    <property type="nucleotide sequence ID" value="NZ_JABBVZ010000009.1"/>
</dbReference>
<dbReference type="Proteomes" id="UP000533476">
    <property type="component" value="Unassembled WGS sequence"/>
</dbReference>
<reference evidence="1 2" key="1">
    <citation type="submission" date="2020-04" db="EMBL/GenBank/DDBJ databases">
        <authorList>
            <person name="Zhang R."/>
            <person name="Schippers A."/>
        </authorList>
    </citation>
    <scope>NUCLEOTIDE SEQUENCE [LARGE SCALE GENOMIC DNA]</scope>
    <source>
        <strain evidence="1 2">DSM 109850</strain>
    </source>
</reference>
<name>A0A7Y0L227_9FIRM</name>
<organism evidence="1 2">
    <name type="scientific">Sulfobacillus harzensis</name>
    <dbReference type="NCBI Taxonomy" id="2729629"/>
    <lineage>
        <taxon>Bacteria</taxon>
        <taxon>Bacillati</taxon>
        <taxon>Bacillota</taxon>
        <taxon>Clostridia</taxon>
        <taxon>Eubacteriales</taxon>
        <taxon>Clostridiales Family XVII. Incertae Sedis</taxon>
        <taxon>Sulfobacillus</taxon>
    </lineage>
</organism>
<evidence type="ECO:0000313" key="2">
    <source>
        <dbReference type="Proteomes" id="UP000533476"/>
    </source>
</evidence>
<evidence type="ECO:0000313" key="1">
    <source>
        <dbReference type="EMBL" id="NMP21592.1"/>
    </source>
</evidence>
<comment type="caution">
    <text evidence="1">The sequence shown here is derived from an EMBL/GenBank/DDBJ whole genome shotgun (WGS) entry which is preliminary data.</text>
</comment>
<keyword evidence="2" id="KW-1185">Reference proteome</keyword>